<feature type="signal peptide" evidence="9">
    <location>
        <begin position="1"/>
        <end position="22"/>
    </location>
</feature>
<evidence type="ECO:0000256" key="5">
    <source>
        <dbReference type="PIRNR" id="PIRNR026534"/>
    </source>
</evidence>
<dbReference type="GO" id="GO:0046558">
    <property type="term" value="F:arabinan endo-1,5-alpha-L-arabinosidase activity"/>
    <property type="evidence" value="ECO:0007669"/>
    <property type="project" value="InterPro"/>
</dbReference>
<dbReference type="AlphaFoldDB" id="A0A9D2JW43"/>
<sequence>MNKTIILLVAAVLCGATATAQKAERPMTWQTDTVFVHDPVMALEDGTYHLFATGNHIAHMTSRDHKTWTVYRDGLIKDIPAWTHDSVPGFEEHIWAPDIIHFQGKWWLAYSCSTFGRNTSAIGLLSNTSLSNDKGWRDEGCIVSSKENRDNWNAIDPAFIVDEKGQPWMAFGSFWDGIQLVKLDNTMHIAKGEKPFTIARRYPVGHKPAEENPTSKYAGPNAIEAPFILKRGDWYYLFVSQDYCCRGMESTYRVAVGRSRQVAGPYLDREGKDMAQGGGTVLLEGDKKEYEATGHSAAYDFPDGYLFICHGYSVAQKGASVLVQRGISWDEQGWPVLAD</sequence>
<evidence type="ECO:0000256" key="6">
    <source>
        <dbReference type="PIRSR" id="PIRSR026534-1"/>
    </source>
</evidence>
<comment type="caution">
    <text evidence="10">The sequence shown here is derived from an EMBL/GenBank/DDBJ whole genome shotgun (WGS) entry which is preliminary data.</text>
</comment>
<dbReference type="InterPro" id="IPR050727">
    <property type="entry name" value="GH43_arabinanases"/>
</dbReference>
<dbReference type="Proteomes" id="UP000824055">
    <property type="component" value="Unassembled WGS sequence"/>
</dbReference>
<dbReference type="InterPro" id="IPR023296">
    <property type="entry name" value="Glyco_hydro_beta-prop_sf"/>
</dbReference>
<evidence type="ECO:0000256" key="1">
    <source>
        <dbReference type="ARBA" id="ARBA00004834"/>
    </source>
</evidence>
<name>A0A9D2JW43_9BACT</name>
<dbReference type="GO" id="GO:0005975">
    <property type="term" value="P:carbohydrate metabolic process"/>
    <property type="evidence" value="ECO:0007669"/>
    <property type="project" value="InterPro"/>
</dbReference>
<feature type="binding site" evidence="7">
    <location>
        <position position="116"/>
    </location>
    <ligand>
        <name>substrate</name>
    </ligand>
</feature>
<keyword evidence="3 5" id="KW-0378">Hydrolase</keyword>
<gene>
    <name evidence="10" type="ORF">H9966_02550</name>
</gene>
<evidence type="ECO:0000256" key="9">
    <source>
        <dbReference type="SAM" id="SignalP"/>
    </source>
</evidence>
<feature type="binding site" evidence="7">
    <location>
        <begin position="173"/>
        <end position="175"/>
    </location>
    <ligand>
        <name>substrate</name>
    </ligand>
</feature>
<evidence type="ECO:0000256" key="4">
    <source>
        <dbReference type="ARBA" id="ARBA00023295"/>
    </source>
</evidence>
<dbReference type="SUPFAM" id="SSF75005">
    <property type="entry name" value="Arabinanase/levansucrase/invertase"/>
    <property type="match status" value="1"/>
</dbReference>
<keyword evidence="9" id="KW-0732">Signal</keyword>
<dbReference type="InterPro" id="IPR006710">
    <property type="entry name" value="Glyco_hydro_43"/>
</dbReference>
<dbReference type="PANTHER" id="PTHR43301:SF3">
    <property type="entry name" value="ARABINAN ENDO-1,5-ALPHA-L-ARABINOSIDASE A-RELATED"/>
    <property type="match status" value="1"/>
</dbReference>
<keyword evidence="4 5" id="KW-0326">Glycosidase</keyword>
<dbReference type="Pfam" id="PF04616">
    <property type="entry name" value="Glyco_hydro_43"/>
    <property type="match status" value="1"/>
</dbReference>
<dbReference type="InterPro" id="IPR016840">
    <property type="entry name" value="Glyco_hydro_43_endo_a_Ara-ase"/>
</dbReference>
<feature type="site" description="Important for catalytic activity, responsible for pKa modulation of the active site Glu and correct orientation of both the proton donor and substrate" evidence="8">
    <location>
        <position position="156"/>
    </location>
</feature>
<comment type="similarity">
    <text evidence="2 5">Belongs to the glycosyl hydrolase 43 family.</text>
</comment>
<feature type="chain" id="PRO_5039373709" evidence="9">
    <location>
        <begin position="23"/>
        <end position="339"/>
    </location>
</feature>
<feature type="site" description="Important for substrate recognition" evidence="8">
    <location>
        <position position="295"/>
    </location>
</feature>
<reference evidence="10" key="1">
    <citation type="journal article" date="2021" name="PeerJ">
        <title>Extensive microbial diversity within the chicken gut microbiome revealed by metagenomics and culture.</title>
        <authorList>
            <person name="Gilroy R."/>
            <person name="Ravi A."/>
            <person name="Getino M."/>
            <person name="Pursley I."/>
            <person name="Horton D.L."/>
            <person name="Alikhan N.F."/>
            <person name="Baker D."/>
            <person name="Gharbi K."/>
            <person name="Hall N."/>
            <person name="Watson M."/>
            <person name="Adriaenssens E.M."/>
            <person name="Foster-Nyarko E."/>
            <person name="Jarju S."/>
            <person name="Secka A."/>
            <person name="Antonio M."/>
            <person name="Oren A."/>
            <person name="Chaudhuri R.R."/>
            <person name="La Ragione R."/>
            <person name="Hildebrand F."/>
            <person name="Pallen M.J."/>
        </authorList>
    </citation>
    <scope>NUCLEOTIDE SEQUENCE</scope>
    <source>
        <strain evidence="10">ChiHecec3B27-8219</strain>
    </source>
</reference>
<dbReference type="PIRSF" id="PIRSF026534">
    <property type="entry name" value="Endo_alpha-L-arabinosidase"/>
    <property type="match status" value="1"/>
</dbReference>
<comment type="pathway">
    <text evidence="1 5">Glycan metabolism; L-arabinan degradation.</text>
</comment>
<dbReference type="Gene3D" id="2.115.10.20">
    <property type="entry name" value="Glycosyl hydrolase domain, family 43"/>
    <property type="match status" value="1"/>
</dbReference>
<accession>A0A9D2JW43</accession>
<dbReference type="PANTHER" id="PTHR43301">
    <property type="entry name" value="ARABINAN ENDO-1,5-ALPHA-L-ARABINOSIDASE"/>
    <property type="match status" value="1"/>
</dbReference>
<organism evidence="10 11">
    <name type="scientific">Candidatus Prevotella avicola</name>
    <dbReference type="NCBI Taxonomy" id="2838738"/>
    <lineage>
        <taxon>Bacteria</taxon>
        <taxon>Pseudomonadati</taxon>
        <taxon>Bacteroidota</taxon>
        <taxon>Bacteroidia</taxon>
        <taxon>Bacteroidales</taxon>
        <taxon>Prevotellaceae</taxon>
        <taxon>Prevotella</taxon>
    </lineage>
</organism>
<evidence type="ECO:0000256" key="3">
    <source>
        <dbReference type="ARBA" id="ARBA00022801"/>
    </source>
</evidence>
<dbReference type="EMBL" id="DXBE01000022">
    <property type="protein sequence ID" value="HIZ68752.1"/>
    <property type="molecule type" value="Genomic_DNA"/>
</dbReference>
<protein>
    <submittedName>
        <fullName evidence="10">Family 43 glycosylhydrolase</fullName>
    </submittedName>
</protein>
<evidence type="ECO:0000313" key="11">
    <source>
        <dbReference type="Proteomes" id="UP000824055"/>
    </source>
</evidence>
<evidence type="ECO:0000256" key="8">
    <source>
        <dbReference type="PIRSR" id="PIRSR026534-3"/>
    </source>
</evidence>
<feature type="active site" description="Proton donor" evidence="6">
    <location>
        <position position="224"/>
    </location>
</feature>
<feature type="binding site" evidence="7">
    <location>
        <position position="38"/>
    </location>
    <ligand>
        <name>substrate</name>
    </ligand>
</feature>
<feature type="binding site" evidence="7">
    <location>
        <begin position="153"/>
        <end position="156"/>
    </location>
    <ligand>
        <name>substrate</name>
    </ligand>
</feature>
<evidence type="ECO:0000313" key="10">
    <source>
        <dbReference type="EMBL" id="HIZ68752.1"/>
    </source>
</evidence>
<feature type="active site" description="Proton acceptor" evidence="6">
    <location>
        <position position="38"/>
    </location>
</feature>
<reference evidence="10" key="2">
    <citation type="submission" date="2021-04" db="EMBL/GenBank/DDBJ databases">
        <authorList>
            <person name="Gilroy R."/>
        </authorList>
    </citation>
    <scope>NUCLEOTIDE SEQUENCE</scope>
    <source>
        <strain evidence="10">ChiHecec3B27-8219</strain>
    </source>
</reference>
<proteinExistence type="inferred from homology"/>
<evidence type="ECO:0000256" key="7">
    <source>
        <dbReference type="PIRSR" id="PIRSR026534-2"/>
    </source>
</evidence>
<evidence type="ECO:0000256" key="2">
    <source>
        <dbReference type="ARBA" id="ARBA00009865"/>
    </source>
</evidence>